<dbReference type="PANTHER" id="PTHR11579:SF0">
    <property type="entry name" value="PROTEIN-L-ISOASPARTATE(D-ASPARTATE) O-METHYLTRANSFERASE"/>
    <property type="match status" value="1"/>
</dbReference>
<comment type="caution">
    <text evidence="13">The sequence shown here is derived from an EMBL/GenBank/DDBJ whole genome shotgun (WGS) entry which is preliminary data.</text>
</comment>
<dbReference type="PROSITE" id="PS01279">
    <property type="entry name" value="PCMT"/>
    <property type="match status" value="1"/>
</dbReference>
<evidence type="ECO:0000313" key="13">
    <source>
        <dbReference type="EMBL" id="GLL10047.1"/>
    </source>
</evidence>
<dbReference type="Gene3D" id="3.40.50.150">
    <property type="entry name" value="Vaccinia Virus protein VP39"/>
    <property type="match status" value="1"/>
</dbReference>
<evidence type="ECO:0000256" key="1">
    <source>
        <dbReference type="ARBA" id="ARBA00004496"/>
    </source>
</evidence>
<evidence type="ECO:0000256" key="11">
    <source>
        <dbReference type="ARBA" id="ARBA00031350"/>
    </source>
</evidence>
<keyword evidence="14" id="KW-1185">Reference proteome</keyword>
<evidence type="ECO:0000256" key="8">
    <source>
        <dbReference type="ARBA" id="ARBA00022691"/>
    </source>
</evidence>
<dbReference type="Proteomes" id="UP001143463">
    <property type="component" value="Unassembled WGS sequence"/>
</dbReference>
<evidence type="ECO:0000256" key="2">
    <source>
        <dbReference type="ARBA" id="ARBA00005369"/>
    </source>
</evidence>
<dbReference type="InterPro" id="IPR029063">
    <property type="entry name" value="SAM-dependent_MTases_sf"/>
</dbReference>
<dbReference type="PANTHER" id="PTHR11579">
    <property type="entry name" value="PROTEIN-L-ISOASPARTATE O-METHYLTRANSFERASE"/>
    <property type="match status" value="1"/>
</dbReference>
<organism evidence="13 14">
    <name type="scientific">Pseudonocardia halophobica</name>
    <dbReference type="NCBI Taxonomy" id="29401"/>
    <lineage>
        <taxon>Bacteria</taxon>
        <taxon>Bacillati</taxon>
        <taxon>Actinomycetota</taxon>
        <taxon>Actinomycetes</taxon>
        <taxon>Pseudonocardiales</taxon>
        <taxon>Pseudonocardiaceae</taxon>
        <taxon>Pseudonocardia</taxon>
    </lineage>
</organism>
<evidence type="ECO:0000256" key="4">
    <source>
        <dbReference type="ARBA" id="ARBA00013346"/>
    </source>
</evidence>
<proteinExistence type="inferred from homology"/>
<keyword evidence="8" id="KW-0949">S-adenosyl-L-methionine</keyword>
<reference evidence="13" key="1">
    <citation type="journal article" date="2014" name="Int. J. Syst. Evol. Microbiol.">
        <title>Complete genome sequence of Corynebacterium casei LMG S-19264T (=DSM 44701T), isolated from a smear-ripened cheese.</title>
        <authorList>
            <consortium name="US DOE Joint Genome Institute (JGI-PGF)"/>
            <person name="Walter F."/>
            <person name="Albersmeier A."/>
            <person name="Kalinowski J."/>
            <person name="Ruckert C."/>
        </authorList>
    </citation>
    <scope>NUCLEOTIDE SEQUENCE</scope>
    <source>
        <strain evidence="13">VKM Ac-1069</strain>
    </source>
</reference>
<dbReference type="CDD" id="cd02440">
    <property type="entry name" value="AdoMet_MTases"/>
    <property type="match status" value="1"/>
</dbReference>
<evidence type="ECO:0000256" key="5">
    <source>
        <dbReference type="ARBA" id="ARBA00022490"/>
    </source>
</evidence>
<keyword evidence="7" id="KW-0808">Transferase</keyword>
<dbReference type="AlphaFoldDB" id="A0A9W6NV45"/>
<dbReference type="EMBL" id="BSFQ01000003">
    <property type="protein sequence ID" value="GLL10047.1"/>
    <property type="molecule type" value="Genomic_DNA"/>
</dbReference>
<gene>
    <name evidence="13" type="ORF">GCM10017577_11870</name>
</gene>
<comment type="subcellular location">
    <subcellularLocation>
        <location evidence="1">Cytoplasm</location>
    </subcellularLocation>
</comment>
<dbReference type="GO" id="GO:0032259">
    <property type="term" value="P:methylation"/>
    <property type="evidence" value="ECO:0007669"/>
    <property type="project" value="UniProtKB-KW"/>
</dbReference>
<feature type="region of interest" description="Disordered" evidence="12">
    <location>
        <begin position="1"/>
        <end position="20"/>
    </location>
</feature>
<name>A0A9W6NV45_9PSEU</name>
<evidence type="ECO:0000256" key="9">
    <source>
        <dbReference type="ARBA" id="ARBA00030757"/>
    </source>
</evidence>
<keyword evidence="6" id="KW-0489">Methyltransferase</keyword>
<accession>A0A9W6NV45</accession>
<comment type="similarity">
    <text evidence="2">Belongs to the methyltransferase superfamily. L-isoaspartyl/D-aspartyl protein methyltransferase family.</text>
</comment>
<protein>
    <recommendedName>
        <fullName evidence="4">Protein-L-isoaspartate O-methyltransferase</fullName>
        <ecNumber evidence="3">2.1.1.77</ecNumber>
    </recommendedName>
    <alternativeName>
        <fullName evidence="11">L-isoaspartyl protein carboxyl methyltransferase</fullName>
    </alternativeName>
    <alternativeName>
        <fullName evidence="9">Protein L-isoaspartyl methyltransferase</fullName>
    </alternativeName>
    <alternativeName>
        <fullName evidence="10">Protein-beta-aspartate methyltransferase</fullName>
    </alternativeName>
</protein>
<evidence type="ECO:0000256" key="3">
    <source>
        <dbReference type="ARBA" id="ARBA00011890"/>
    </source>
</evidence>
<evidence type="ECO:0000313" key="14">
    <source>
        <dbReference type="Proteomes" id="UP001143463"/>
    </source>
</evidence>
<dbReference type="EC" id="2.1.1.77" evidence="3"/>
<reference evidence="13" key="2">
    <citation type="submission" date="2023-01" db="EMBL/GenBank/DDBJ databases">
        <authorList>
            <person name="Sun Q."/>
            <person name="Evtushenko L."/>
        </authorList>
    </citation>
    <scope>NUCLEOTIDE SEQUENCE</scope>
    <source>
        <strain evidence="13">VKM Ac-1069</strain>
    </source>
</reference>
<evidence type="ECO:0000256" key="6">
    <source>
        <dbReference type="ARBA" id="ARBA00022603"/>
    </source>
</evidence>
<feature type="compositionally biased region" description="Polar residues" evidence="12">
    <location>
        <begin position="1"/>
        <end position="12"/>
    </location>
</feature>
<dbReference type="Pfam" id="PF01135">
    <property type="entry name" value="PCMT"/>
    <property type="match status" value="1"/>
</dbReference>
<evidence type="ECO:0000256" key="7">
    <source>
        <dbReference type="ARBA" id="ARBA00022679"/>
    </source>
</evidence>
<dbReference type="InterPro" id="IPR000682">
    <property type="entry name" value="PCMT"/>
</dbReference>
<sequence>MRPTVRQGQTLRMTDPATDPAQARARLVHGLRAHGCAITPAVVEAFLAVPRHLFLPGIPIREAYADEAVPTQVVDGIATSSASQPSMMAIMLEQLAPAPGHRVLEVGAGTGYNAALLARLVGPAGRVVSVDIDGELVELAARHLAQAGITGVDLRVGDGALGVPDAAPYDRIVLTVGSWDLRPEWVAQLVPGGRLLLPLTVRGSQLSVAFDLRPDGVLESRSVRSCAFIRLRGAGAGPEAVERVGPGWAAQVPEGDTPDLEAVAGLLDEPRKLHRSTGSLDRADVWDGLGLWLMLTVPGALRLLTGDAEDPPGYWLVPTGQGRATVAVTVPGGLAALVTEPAGVRAFGPEGETAVRLLRAGVDAWHAAGRPHAADLRILAVPAGAALPGEGAVVEKELSRLVVAPAPA</sequence>
<evidence type="ECO:0000256" key="10">
    <source>
        <dbReference type="ARBA" id="ARBA00031323"/>
    </source>
</evidence>
<evidence type="ECO:0000256" key="12">
    <source>
        <dbReference type="SAM" id="MobiDB-lite"/>
    </source>
</evidence>
<dbReference type="GO" id="GO:0004719">
    <property type="term" value="F:protein-L-isoaspartate (D-aspartate) O-methyltransferase activity"/>
    <property type="evidence" value="ECO:0007669"/>
    <property type="project" value="UniProtKB-EC"/>
</dbReference>
<dbReference type="SUPFAM" id="SSF53335">
    <property type="entry name" value="S-adenosyl-L-methionine-dependent methyltransferases"/>
    <property type="match status" value="1"/>
</dbReference>
<keyword evidence="5" id="KW-0963">Cytoplasm</keyword>
<dbReference type="GO" id="GO:0005737">
    <property type="term" value="C:cytoplasm"/>
    <property type="evidence" value="ECO:0007669"/>
    <property type="project" value="UniProtKB-SubCell"/>
</dbReference>